<proteinExistence type="predicted"/>
<gene>
    <name evidence="2" type="ORF">BCR15_09585</name>
</gene>
<dbReference type="Proteomes" id="UP000093501">
    <property type="component" value="Unassembled WGS sequence"/>
</dbReference>
<dbReference type="Gene3D" id="3.40.50.1820">
    <property type="entry name" value="alpha/beta hydrolase"/>
    <property type="match status" value="1"/>
</dbReference>
<evidence type="ECO:0000313" key="2">
    <source>
        <dbReference type="EMBL" id="OCL31407.1"/>
    </source>
</evidence>
<sequence>MGSPTMRAARLASELRRARHAAGDWTVAARDMAAALWSRRRWHPESASDPGPACADITVVLLPGILEPWSYLAPLARWLGRRGHRVEFVETLGWNDADLEQSAERCLGVLRERGLRRVVLVAHSKGGLIGKAVLLRQGDEDLAVGLVAVATPFGGSSVGRRLHRLVARSPLGLFSPGNAVLGGLAAELAVNARIVSLAPAWDQVIPDGSHLTGATNVDLAVGGHFRPLRDEAVWRLIHEHAHRRAEDAPEGPSRCGCPRSCEDPRSVRGGR</sequence>
<organism evidence="2 3">
    <name type="scientific">Tessaracoccus lapidicaptus</name>
    <dbReference type="NCBI Taxonomy" id="1427523"/>
    <lineage>
        <taxon>Bacteria</taxon>
        <taxon>Bacillati</taxon>
        <taxon>Actinomycetota</taxon>
        <taxon>Actinomycetes</taxon>
        <taxon>Propionibacteriales</taxon>
        <taxon>Propionibacteriaceae</taxon>
        <taxon>Tessaracoccus</taxon>
    </lineage>
</organism>
<accession>A0A1C0AHG9</accession>
<feature type="compositionally biased region" description="Basic and acidic residues" evidence="1">
    <location>
        <begin position="260"/>
        <end position="271"/>
    </location>
</feature>
<name>A0A1C0AHG9_9ACTN</name>
<comment type="caution">
    <text evidence="2">The sequence shown here is derived from an EMBL/GenBank/DDBJ whole genome shotgun (WGS) entry which is preliminary data.</text>
</comment>
<keyword evidence="3" id="KW-1185">Reference proteome</keyword>
<dbReference type="EMBL" id="MBQD01000026">
    <property type="protein sequence ID" value="OCL31407.1"/>
    <property type="molecule type" value="Genomic_DNA"/>
</dbReference>
<evidence type="ECO:0000256" key="1">
    <source>
        <dbReference type="SAM" id="MobiDB-lite"/>
    </source>
</evidence>
<evidence type="ECO:0000313" key="3">
    <source>
        <dbReference type="Proteomes" id="UP000093501"/>
    </source>
</evidence>
<protein>
    <submittedName>
        <fullName evidence="2">Uncharacterized protein</fullName>
    </submittedName>
</protein>
<dbReference type="InterPro" id="IPR029058">
    <property type="entry name" value="AB_hydrolase_fold"/>
</dbReference>
<dbReference type="RefSeq" id="WP_068752643.1">
    <property type="nucleotide sequence ID" value="NZ_LR214441.1"/>
</dbReference>
<dbReference type="AlphaFoldDB" id="A0A1C0AHG9"/>
<feature type="region of interest" description="Disordered" evidence="1">
    <location>
        <begin position="242"/>
        <end position="271"/>
    </location>
</feature>
<dbReference type="SUPFAM" id="SSF53474">
    <property type="entry name" value="alpha/beta-Hydrolases"/>
    <property type="match status" value="1"/>
</dbReference>
<reference evidence="3" key="1">
    <citation type="submission" date="2016-07" db="EMBL/GenBank/DDBJ databases">
        <authorList>
            <person name="Florea S."/>
            <person name="Webb J.S."/>
            <person name="Jaromczyk J."/>
            <person name="Schardl C.L."/>
        </authorList>
    </citation>
    <scope>NUCLEOTIDE SEQUENCE [LARGE SCALE GENOMIC DNA]</scope>
    <source>
        <strain evidence="3">IPBSL-7</strain>
    </source>
</reference>